<evidence type="ECO:0000256" key="2">
    <source>
        <dbReference type="SAM" id="Phobius"/>
    </source>
</evidence>
<feature type="region of interest" description="Disordered" evidence="1">
    <location>
        <begin position="52"/>
        <end position="72"/>
    </location>
</feature>
<feature type="transmembrane region" description="Helical" evidence="2">
    <location>
        <begin position="30"/>
        <end position="48"/>
    </location>
</feature>
<organism evidence="3 4">
    <name type="scientific">Coptis chinensis</name>
    <dbReference type="NCBI Taxonomy" id="261450"/>
    <lineage>
        <taxon>Eukaryota</taxon>
        <taxon>Viridiplantae</taxon>
        <taxon>Streptophyta</taxon>
        <taxon>Embryophyta</taxon>
        <taxon>Tracheophyta</taxon>
        <taxon>Spermatophyta</taxon>
        <taxon>Magnoliopsida</taxon>
        <taxon>Ranunculales</taxon>
        <taxon>Ranunculaceae</taxon>
        <taxon>Coptidoideae</taxon>
        <taxon>Coptis</taxon>
    </lineage>
</organism>
<dbReference type="OrthoDB" id="10554298at2759"/>
<gene>
    <name evidence="3" type="ORF">IFM89_023850</name>
</gene>
<keyword evidence="2" id="KW-1133">Transmembrane helix</keyword>
<evidence type="ECO:0000313" key="3">
    <source>
        <dbReference type="EMBL" id="KAF9615481.1"/>
    </source>
</evidence>
<keyword evidence="4" id="KW-1185">Reference proteome</keyword>
<name>A0A835ICV1_9MAGN</name>
<evidence type="ECO:0000313" key="4">
    <source>
        <dbReference type="Proteomes" id="UP000631114"/>
    </source>
</evidence>
<dbReference type="Proteomes" id="UP000631114">
    <property type="component" value="Unassembled WGS sequence"/>
</dbReference>
<proteinExistence type="predicted"/>
<feature type="compositionally biased region" description="Low complexity" evidence="1">
    <location>
        <begin position="52"/>
        <end position="66"/>
    </location>
</feature>
<feature type="transmembrane region" description="Helical" evidence="2">
    <location>
        <begin position="80"/>
        <end position="104"/>
    </location>
</feature>
<comment type="caution">
    <text evidence="3">The sequence shown here is derived from an EMBL/GenBank/DDBJ whole genome shotgun (WGS) entry which is preliminary data.</text>
</comment>
<evidence type="ECO:0000256" key="1">
    <source>
        <dbReference type="SAM" id="MobiDB-lite"/>
    </source>
</evidence>
<dbReference type="AlphaFoldDB" id="A0A835ICV1"/>
<accession>A0A835ICV1</accession>
<dbReference type="EMBL" id="JADFTS010000003">
    <property type="protein sequence ID" value="KAF9615481.1"/>
    <property type="molecule type" value="Genomic_DNA"/>
</dbReference>
<keyword evidence="2" id="KW-0812">Transmembrane</keyword>
<sequence>MKDLCGKPLKNSCLNSSVVPNATTDTTSSFALLLLYQLLLLPLSFAITKTIDSSPTTDSPGTGSSSNGYDQGGQSGLRPAAIVGIIVGDLAGIGIFSIIFLYVYQAKKKKRTETSTMGMTEFKLKEQQMGNKIETIPSPIKWNTRDHEICTSVQHHLEYGSCSRI</sequence>
<reference evidence="3 4" key="1">
    <citation type="submission" date="2020-10" db="EMBL/GenBank/DDBJ databases">
        <title>The Coptis chinensis genome and diversification of protoberbering-type alkaloids.</title>
        <authorList>
            <person name="Wang B."/>
            <person name="Shu S."/>
            <person name="Song C."/>
            <person name="Liu Y."/>
        </authorList>
    </citation>
    <scope>NUCLEOTIDE SEQUENCE [LARGE SCALE GENOMIC DNA]</scope>
    <source>
        <strain evidence="3">HL-2020</strain>
        <tissue evidence="3">Leaf</tissue>
    </source>
</reference>
<protein>
    <submittedName>
        <fullName evidence="3">Uncharacterized protein</fullName>
    </submittedName>
</protein>
<keyword evidence="2" id="KW-0472">Membrane</keyword>